<keyword evidence="1" id="KW-1133">Transmembrane helix</keyword>
<name>A0A109BG96_HYPSL</name>
<dbReference type="PATRIC" id="fig|121290.4.peg.3279"/>
<feature type="transmembrane region" description="Helical" evidence="1">
    <location>
        <begin position="20"/>
        <end position="45"/>
    </location>
</feature>
<evidence type="ECO:0000313" key="3">
    <source>
        <dbReference type="Proteomes" id="UP000059074"/>
    </source>
</evidence>
<dbReference type="AlphaFoldDB" id="A0A109BG96"/>
<reference evidence="2 3" key="1">
    <citation type="submission" date="2015-10" db="EMBL/GenBank/DDBJ databases">
        <title>Transcriptomic analysis of a linuron degrading triple-species bacterial consortium.</title>
        <authorList>
            <person name="Albers P."/>
        </authorList>
    </citation>
    <scope>NUCLEOTIDE SEQUENCE [LARGE SCALE GENOMIC DNA]</scope>
    <source>
        <strain evidence="2 3">WDL6</strain>
    </source>
</reference>
<keyword evidence="3" id="KW-1185">Reference proteome</keyword>
<keyword evidence="1" id="KW-0472">Membrane</keyword>
<sequence length="50" mass="5233">MVFGELVDAVPIFGSQRRIYVFIGAAFIAAGMLLLAGASGGWLTFASPEN</sequence>
<proteinExistence type="predicted"/>
<comment type="caution">
    <text evidence="2">The sequence shown here is derived from an EMBL/GenBank/DDBJ whole genome shotgun (WGS) entry which is preliminary data.</text>
</comment>
<gene>
    <name evidence="2" type="ORF">APY04_1850</name>
</gene>
<evidence type="ECO:0000313" key="2">
    <source>
        <dbReference type="EMBL" id="KWT68254.1"/>
    </source>
</evidence>
<accession>A0A109BG96</accession>
<dbReference type="Proteomes" id="UP000059074">
    <property type="component" value="Unassembled WGS sequence"/>
</dbReference>
<protein>
    <submittedName>
        <fullName evidence="2">Folate transporter 3</fullName>
    </submittedName>
</protein>
<evidence type="ECO:0000256" key="1">
    <source>
        <dbReference type="SAM" id="Phobius"/>
    </source>
</evidence>
<dbReference type="EMBL" id="LMTR01000060">
    <property type="protein sequence ID" value="KWT68254.1"/>
    <property type="molecule type" value="Genomic_DNA"/>
</dbReference>
<keyword evidence="1" id="KW-0812">Transmembrane</keyword>
<organism evidence="2 3">
    <name type="scientific">Hyphomicrobium sulfonivorans</name>
    <dbReference type="NCBI Taxonomy" id="121290"/>
    <lineage>
        <taxon>Bacteria</taxon>
        <taxon>Pseudomonadati</taxon>
        <taxon>Pseudomonadota</taxon>
        <taxon>Alphaproteobacteria</taxon>
        <taxon>Hyphomicrobiales</taxon>
        <taxon>Hyphomicrobiaceae</taxon>
        <taxon>Hyphomicrobium</taxon>
    </lineage>
</organism>